<dbReference type="PANTHER" id="PTHR24232">
    <property type="entry name" value="G-PROTEIN COUPLED RECEPTOR"/>
    <property type="match status" value="1"/>
</dbReference>
<feature type="transmembrane region" description="Helical" evidence="11">
    <location>
        <begin position="593"/>
        <end position="615"/>
    </location>
</feature>
<feature type="transmembrane region" description="Helical" evidence="11">
    <location>
        <begin position="221"/>
        <end position="241"/>
    </location>
</feature>
<evidence type="ECO:0000256" key="9">
    <source>
        <dbReference type="ARBA" id="ARBA00023224"/>
    </source>
</evidence>
<evidence type="ECO:0000313" key="13">
    <source>
        <dbReference type="EMBL" id="KPP74110.1"/>
    </source>
</evidence>
<dbReference type="Pfam" id="PF00001">
    <property type="entry name" value="7tm_1"/>
    <property type="match status" value="2"/>
</dbReference>
<keyword evidence="2" id="KW-1003">Cell membrane</keyword>
<comment type="subcellular location">
    <subcellularLocation>
        <location evidence="1">Cell membrane</location>
        <topology evidence="1">Multi-pass membrane protein</topology>
    </subcellularLocation>
</comment>
<keyword evidence="9" id="KW-0807">Transducer</keyword>
<evidence type="ECO:0000256" key="8">
    <source>
        <dbReference type="ARBA" id="ARBA00023180"/>
    </source>
</evidence>
<dbReference type="GO" id="GO:0004930">
    <property type="term" value="F:G protein-coupled receptor activity"/>
    <property type="evidence" value="ECO:0007669"/>
    <property type="project" value="UniProtKB-KW"/>
</dbReference>
<dbReference type="PRINTS" id="PR01157">
    <property type="entry name" value="P2YPURNOCPTR"/>
</dbReference>
<keyword evidence="8" id="KW-0325">Glycoprotein</keyword>
<feature type="transmembrane region" description="Helical" evidence="11">
    <location>
        <begin position="125"/>
        <end position="142"/>
    </location>
</feature>
<evidence type="ECO:0000256" key="4">
    <source>
        <dbReference type="ARBA" id="ARBA00022989"/>
    </source>
</evidence>
<evidence type="ECO:0000256" key="7">
    <source>
        <dbReference type="ARBA" id="ARBA00023170"/>
    </source>
</evidence>
<evidence type="ECO:0000256" key="3">
    <source>
        <dbReference type="ARBA" id="ARBA00022692"/>
    </source>
</evidence>
<keyword evidence="7" id="KW-0675">Receptor</keyword>
<evidence type="ECO:0000256" key="6">
    <source>
        <dbReference type="ARBA" id="ARBA00023136"/>
    </source>
</evidence>
<feature type="domain" description="G-protein coupled receptors family 1 profile" evidence="12">
    <location>
        <begin position="362"/>
        <end position="612"/>
    </location>
</feature>
<keyword evidence="4 11" id="KW-1133">Transmembrane helix</keyword>
<evidence type="ECO:0000256" key="5">
    <source>
        <dbReference type="ARBA" id="ARBA00023040"/>
    </source>
</evidence>
<feature type="region of interest" description="Disordered" evidence="10">
    <location>
        <begin position="649"/>
        <end position="670"/>
    </location>
</feature>
<feature type="transmembrane region" description="Helical" evidence="11">
    <location>
        <begin position="423"/>
        <end position="442"/>
    </location>
</feature>
<dbReference type="GO" id="GO:0035025">
    <property type="term" value="P:positive regulation of Rho protein signal transduction"/>
    <property type="evidence" value="ECO:0007669"/>
    <property type="project" value="TreeGrafter"/>
</dbReference>
<dbReference type="InterPro" id="IPR017452">
    <property type="entry name" value="GPCR_Rhodpsn_7TM"/>
</dbReference>
<dbReference type="SUPFAM" id="SSF81321">
    <property type="entry name" value="Family A G protein-coupled receptor-like"/>
    <property type="match status" value="2"/>
</dbReference>
<dbReference type="AlphaFoldDB" id="A0A0P7XCN2"/>
<feature type="transmembrane region" description="Helical" evidence="11">
    <location>
        <begin position="45"/>
        <end position="66"/>
    </location>
</feature>
<gene>
    <name evidence="13" type="ORF">Z043_106758</name>
</gene>
<evidence type="ECO:0000313" key="14">
    <source>
        <dbReference type="Proteomes" id="UP000034805"/>
    </source>
</evidence>
<dbReference type="PRINTS" id="PR00237">
    <property type="entry name" value="GPCRRHODOPSN"/>
</dbReference>
<dbReference type="GO" id="GO:0007200">
    <property type="term" value="P:phospholipase C-activating G protein-coupled receptor signaling pathway"/>
    <property type="evidence" value="ECO:0007669"/>
    <property type="project" value="TreeGrafter"/>
</dbReference>
<feature type="transmembrane region" description="Helical" evidence="11">
    <location>
        <begin position="513"/>
        <end position="537"/>
    </location>
</feature>
<accession>A0A0P7XCN2</accession>
<feature type="transmembrane region" description="Helical" evidence="11">
    <location>
        <begin position="557"/>
        <end position="581"/>
    </location>
</feature>
<evidence type="ECO:0000256" key="10">
    <source>
        <dbReference type="SAM" id="MobiDB-lite"/>
    </source>
</evidence>
<dbReference type="Proteomes" id="UP000034805">
    <property type="component" value="Unassembled WGS sequence"/>
</dbReference>
<feature type="domain" description="G-protein coupled receptors family 1 profile" evidence="12">
    <location>
        <begin position="25"/>
        <end position="277"/>
    </location>
</feature>
<dbReference type="PROSITE" id="PS50262">
    <property type="entry name" value="G_PROTEIN_RECEP_F1_2"/>
    <property type="match status" value="2"/>
</dbReference>
<keyword evidence="5" id="KW-0297">G-protein coupled receptor</keyword>
<feature type="transmembrane region" description="Helical" evidence="11">
    <location>
        <begin position="86"/>
        <end position="104"/>
    </location>
</feature>
<dbReference type="Gene3D" id="1.20.1070.10">
    <property type="entry name" value="Rhodopsin 7-helix transmembrane proteins"/>
    <property type="match status" value="2"/>
</dbReference>
<keyword evidence="6 11" id="KW-0472">Membrane</keyword>
<sequence>MLGSPLLTLGMPIIYLLVFIISTPCNLVSLWILSCYTTHRNPTVVFAINLSFTDLLYSAFLPLQVVYHLRGNDWPFGQVMCSVSTLVFYCNMNGSILTTCAISLERYCGIVRPLHTKHWRTGRNAVLICLFIWALVLLVHIPVFHKDITFPVLQLNVTTCFDIFPRHLFSSKLTAYLYFVTVLLFFFILPLLVLTGCYISIIRSLCHSPHDVTKDSKKQTILLILLVMLCFVFCYLPNILIQIMHMIYNAKGKTLYAYYKLSLGINSLSCCIDPFIYYFASREFRQKLQWKLCCVSEEHEEPLNSNFSEQRSPSVRHPDQTNSNSLSMSKVDNITLAMFQDNTASSIVSAVYIVVALINFPANGLCMWLLLFRTSPKTPTIIFMINLTFTDLVIGCILPFQIVYLVRGYNWPFSSMMCSFTTVLFYANMYCSILTMTAISIARYLGIVRPLKFKNITRNKVGAVLICGIMWVIVLAVLYPLESTDLTFHVVSLNITTCFDILQTGMLPTQTLWLIYLVIWCGVLFLIPFIITLFCYIRIMRTLALNSSDSKGRALRLALLVLFIFIVCFAPNNILLVAHSLRRLLFQDSLYMAYKLSLLLSCVNSCLDPFIYYFASKEFRMNLREVLDLDSISSRRASFHRATFFSGRSMSQSRADGDGQVDFSEQEATR</sequence>
<feature type="transmembrane region" description="Helical" evidence="11">
    <location>
        <begin position="176"/>
        <end position="201"/>
    </location>
</feature>
<feature type="transmembrane region" description="Helical" evidence="11">
    <location>
        <begin position="463"/>
        <end position="481"/>
    </location>
</feature>
<dbReference type="EMBL" id="JARO02001898">
    <property type="protein sequence ID" value="KPP74110.1"/>
    <property type="molecule type" value="Genomic_DNA"/>
</dbReference>
<evidence type="ECO:0000256" key="1">
    <source>
        <dbReference type="ARBA" id="ARBA00004651"/>
    </source>
</evidence>
<feature type="transmembrane region" description="Helical" evidence="11">
    <location>
        <begin position="12"/>
        <end position="33"/>
    </location>
</feature>
<comment type="caution">
    <text evidence="13">The sequence shown here is derived from an EMBL/GenBank/DDBJ whole genome shotgun (WGS) entry which is preliminary data.</text>
</comment>
<feature type="transmembrane region" description="Helical" evidence="11">
    <location>
        <begin position="383"/>
        <end position="403"/>
    </location>
</feature>
<keyword evidence="3 11" id="KW-0812">Transmembrane</keyword>
<evidence type="ECO:0000256" key="11">
    <source>
        <dbReference type="SAM" id="Phobius"/>
    </source>
</evidence>
<name>A0A0P7XCN2_SCLFO</name>
<dbReference type="PANTHER" id="PTHR24232:SF25">
    <property type="entry name" value="P2Y PURINOCEPTOR 8"/>
    <property type="match status" value="1"/>
</dbReference>
<proteinExistence type="predicted"/>
<dbReference type="GO" id="GO:0005886">
    <property type="term" value="C:plasma membrane"/>
    <property type="evidence" value="ECO:0007669"/>
    <property type="project" value="UniProtKB-SubCell"/>
</dbReference>
<evidence type="ECO:0000259" key="12">
    <source>
        <dbReference type="PROSITE" id="PS50262"/>
    </source>
</evidence>
<feature type="region of interest" description="Disordered" evidence="10">
    <location>
        <begin position="305"/>
        <end position="326"/>
    </location>
</feature>
<feature type="transmembrane region" description="Helical" evidence="11">
    <location>
        <begin position="347"/>
        <end position="371"/>
    </location>
</feature>
<evidence type="ECO:0000256" key="2">
    <source>
        <dbReference type="ARBA" id="ARBA00022475"/>
    </source>
</evidence>
<dbReference type="FunFam" id="1.20.1070.10:FF:000040">
    <property type="entry name" value="Coagulation factor 2 (thrombin) receptor"/>
    <property type="match status" value="2"/>
</dbReference>
<organism evidence="13 14">
    <name type="scientific">Scleropages formosus</name>
    <name type="common">Asian bonytongue</name>
    <name type="synonym">Osteoglossum formosum</name>
    <dbReference type="NCBI Taxonomy" id="113540"/>
    <lineage>
        <taxon>Eukaryota</taxon>
        <taxon>Metazoa</taxon>
        <taxon>Chordata</taxon>
        <taxon>Craniata</taxon>
        <taxon>Vertebrata</taxon>
        <taxon>Euteleostomi</taxon>
        <taxon>Actinopterygii</taxon>
        <taxon>Neopterygii</taxon>
        <taxon>Teleostei</taxon>
        <taxon>Osteoglossocephala</taxon>
        <taxon>Osteoglossomorpha</taxon>
        <taxon>Osteoglossiformes</taxon>
        <taxon>Osteoglossidae</taxon>
        <taxon>Scleropages</taxon>
    </lineage>
</organism>
<protein>
    <submittedName>
        <fullName evidence="13">p2Y purinoceptor 8-like</fullName>
    </submittedName>
</protein>
<dbReference type="InterPro" id="IPR000276">
    <property type="entry name" value="GPCR_Rhodpsn"/>
</dbReference>
<reference evidence="13 14" key="1">
    <citation type="submission" date="2015-08" db="EMBL/GenBank/DDBJ databases">
        <title>The genome of the Asian arowana (Scleropages formosus).</title>
        <authorList>
            <person name="Tan M.H."/>
            <person name="Gan H.M."/>
            <person name="Croft L.J."/>
            <person name="Austin C.M."/>
        </authorList>
    </citation>
    <scope>NUCLEOTIDE SEQUENCE [LARGE SCALE GENOMIC DNA]</scope>
    <source>
        <strain evidence="13">Aro1</strain>
    </source>
</reference>